<dbReference type="GO" id="GO:0003677">
    <property type="term" value="F:DNA binding"/>
    <property type="evidence" value="ECO:0007669"/>
    <property type="project" value="InterPro"/>
</dbReference>
<evidence type="ECO:0000313" key="3">
    <source>
        <dbReference type="EMBL" id="QHS88397.1"/>
    </source>
</evidence>
<dbReference type="PANTHER" id="PTHR10535:SF0">
    <property type="entry name" value="DNA-DIRECTED RNA POLYMERASES I, II, AND III SUBUNIT RPABC1"/>
    <property type="match status" value="1"/>
</dbReference>
<reference evidence="3" key="1">
    <citation type="journal article" date="2020" name="Nature">
        <title>Giant virus diversity and host interactions through global metagenomics.</title>
        <authorList>
            <person name="Schulz F."/>
            <person name="Roux S."/>
            <person name="Paez-Espino D."/>
            <person name="Jungbluth S."/>
            <person name="Walsh D.A."/>
            <person name="Denef V.J."/>
            <person name="McMahon K.D."/>
            <person name="Konstantinidis K.T."/>
            <person name="Eloe-Fadrosh E.A."/>
            <person name="Kyrpides N.C."/>
            <person name="Woyke T."/>
        </authorList>
    </citation>
    <scope>NUCLEOTIDE SEQUENCE</scope>
    <source>
        <strain evidence="3">GVMAG-M-3300010158-55</strain>
    </source>
</reference>
<dbReference type="GO" id="GO:0042797">
    <property type="term" value="P:tRNA transcription by RNA polymerase III"/>
    <property type="evidence" value="ECO:0007669"/>
    <property type="project" value="TreeGrafter"/>
</dbReference>
<sequence>MEDPTTVSSIFTSRKNLLDILKEIGYKTDDYEGYSINHVLSLIKNQQLNLLLQKEENKLYVKYAIDGSRITSQAVHKLKDEFFGEDAVLEKKDTLMVIIKDEPNDNIKETLDEIWNIYGIYITIINIHRLQFNILKHQWVPKHVLLSSEQIVEMKKKYSIQSNSELPTISRYDAVASIICMRPTQVCKIIRKSRTSLESEYYRICN</sequence>
<dbReference type="PANTHER" id="PTHR10535">
    <property type="entry name" value="DNA-DIRECTED RNA POLYMERASES I, II, AND III SUBUNIT RPABC1"/>
    <property type="match status" value="1"/>
</dbReference>
<evidence type="ECO:0000256" key="1">
    <source>
        <dbReference type="ARBA" id="ARBA00023163"/>
    </source>
</evidence>
<dbReference type="GO" id="GO:0005736">
    <property type="term" value="C:RNA polymerase I complex"/>
    <property type="evidence" value="ECO:0007669"/>
    <property type="project" value="TreeGrafter"/>
</dbReference>
<evidence type="ECO:0000259" key="2">
    <source>
        <dbReference type="Pfam" id="PF01191"/>
    </source>
</evidence>
<dbReference type="GO" id="GO:0003899">
    <property type="term" value="F:DNA-directed RNA polymerase activity"/>
    <property type="evidence" value="ECO:0007669"/>
    <property type="project" value="InterPro"/>
</dbReference>
<dbReference type="AlphaFoldDB" id="A0A6C0B836"/>
<dbReference type="PIRSF" id="PIRSF000747">
    <property type="entry name" value="RPB5"/>
    <property type="match status" value="1"/>
</dbReference>
<proteinExistence type="predicted"/>
<feature type="domain" description="RNA polymerase subunit H/Rpb5 C-terminal" evidence="2">
    <location>
        <begin position="132"/>
        <end position="205"/>
    </location>
</feature>
<dbReference type="InterPro" id="IPR014381">
    <property type="entry name" value="Arch_Rpo5/euc_Rpb5"/>
</dbReference>
<dbReference type="GO" id="GO:0005665">
    <property type="term" value="C:RNA polymerase II, core complex"/>
    <property type="evidence" value="ECO:0007669"/>
    <property type="project" value="TreeGrafter"/>
</dbReference>
<dbReference type="GO" id="GO:0005666">
    <property type="term" value="C:RNA polymerase III complex"/>
    <property type="evidence" value="ECO:0007669"/>
    <property type="project" value="TreeGrafter"/>
</dbReference>
<dbReference type="Gene3D" id="3.90.940.20">
    <property type="entry name" value="RPB5-like RNA polymerase subunit"/>
    <property type="match status" value="1"/>
</dbReference>
<accession>A0A6C0B836</accession>
<protein>
    <recommendedName>
        <fullName evidence="2">RNA polymerase subunit H/Rpb5 C-terminal domain-containing protein</fullName>
    </recommendedName>
</protein>
<dbReference type="InterPro" id="IPR035913">
    <property type="entry name" value="RPB5-like_sf"/>
</dbReference>
<dbReference type="InterPro" id="IPR000783">
    <property type="entry name" value="RNA_pol_subH/Rpb5_C"/>
</dbReference>
<dbReference type="Pfam" id="PF01191">
    <property type="entry name" value="RNA_pol_Rpb5_C"/>
    <property type="match status" value="1"/>
</dbReference>
<name>A0A6C0B836_9ZZZZ</name>
<dbReference type="EMBL" id="MN739096">
    <property type="protein sequence ID" value="QHS88397.1"/>
    <property type="molecule type" value="Genomic_DNA"/>
</dbReference>
<dbReference type="SUPFAM" id="SSF55287">
    <property type="entry name" value="RPB5-like RNA polymerase subunit"/>
    <property type="match status" value="1"/>
</dbReference>
<dbReference type="GO" id="GO:0006362">
    <property type="term" value="P:transcription elongation by RNA polymerase I"/>
    <property type="evidence" value="ECO:0007669"/>
    <property type="project" value="TreeGrafter"/>
</dbReference>
<dbReference type="GO" id="GO:0006366">
    <property type="term" value="P:transcription by RNA polymerase II"/>
    <property type="evidence" value="ECO:0007669"/>
    <property type="project" value="TreeGrafter"/>
</dbReference>
<organism evidence="3">
    <name type="scientific">viral metagenome</name>
    <dbReference type="NCBI Taxonomy" id="1070528"/>
    <lineage>
        <taxon>unclassified sequences</taxon>
        <taxon>metagenomes</taxon>
        <taxon>organismal metagenomes</taxon>
    </lineage>
</organism>
<keyword evidence="1" id="KW-0804">Transcription</keyword>